<evidence type="ECO:0000256" key="5">
    <source>
        <dbReference type="ARBA" id="ARBA00022692"/>
    </source>
</evidence>
<evidence type="ECO:0000313" key="10">
    <source>
        <dbReference type="EMBL" id="MBU2712682.1"/>
    </source>
</evidence>
<dbReference type="Proteomes" id="UP000690515">
    <property type="component" value="Unassembled WGS sequence"/>
</dbReference>
<evidence type="ECO:0000256" key="7">
    <source>
        <dbReference type="ARBA" id="ARBA00023136"/>
    </source>
</evidence>
<keyword evidence="3" id="KW-1003">Cell membrane</keyword>
<evidence type="ECO:0000256" key="4">
    <source>
        <dbReference type="ARBA" id="ARBA00022519"/>
    </source>
</evidence>
<comment type="similarity">
    <text evidence="8">Belongs to the TsuA/YedE (TC 9.B.102) family.</text>
</comment>
<evidence type="ECO:0000256" key="6">
    <source>
        <dbReference type="ARBA" id="ARBA00022989"/>
    </source>
</evidence>
<dbReference type="PANTHER" id="PTHR30574">
    <property type="entry name" value="INNER MEMBRANE PROTEIN YEDE"/>
    <property type="match status" value="1"/>
</dbReference>
<dbReference type="PANTHER" id="PTHR30574:SF1">
    <property type="entry name" value="SULPHUR TRANSPORT DOMAIN-CONTAINING PROTEIN"/>
    <property type="match status" value="1"/>
</dbReference>
<keyword evidence="5 9" id="KW-0812">Transmembrane</keyword>
<evidence type="ECO:0000256" key="3">
    <source>
        <dbReference type="ARBA" id="ARBA00022475"/>
    </source>
</evidence>
<evidence type="ECO:0000256" key="8">
    <source>
        <dbReference type="ARBA" id="ARBA00035655"/>
    </source>
</evidence>
<evidence type="ECO:0000256" key="2">
    <source>
        <dbReference type="ARBA" id="ARBA00022448"/>
    </source>
</evidence>
<accession>A0ABS5ZF39</accession>
<dbReference type="EMBL" id="JAGSOY010000045">
    <property type="protein sequence ID" value="MBU2712682.1"/>
    <property type="molecule type" value="Genomic_DNA"/>
</dbReference>
<evidence type="ECO:0000256" key="9">
    <source>
        <dbReference type="SAM" id="Phobius"/>
    </source>
</evidence>
<dbReference type="RefSeq" id="WP_215820909.1">
    <property type="nucleotide sequence ID" value="NZ_JAGSOY010000045.1"/>
</dbReference>
<proteinExistence type="inferred from homology"/>
<feature type="transmembrane region" description="Helical" evidence="9">
    <location>
        <begin position="117"/>
        <end position="138"/>
    </location>
</feature>
<reference evidence="10 11" key="1">
    <citation type="submission" date="2021-04" db="EMBL/GenBank/DDBJ databases">
        <authorList>
            <person name="Pira H."/>
            <person name="Risdian C."/>
            <person name="Wink J."/>
        </authorList>
    </citation>
    <scope>NUCLEOTIDE SEQUENCE [LARGE SCALE GENOMIC DNA]</scope>
    <source>
        <strain evidence="10 11">WH53</strain>
    </source>
</reference>
<dbReference type="InterPro" id="IPR007272">
    <property type="entry name" value="Sulf_transp_TsuA/YedE"/>
</dbReference>
<feature type="transmembrane region" description="Helical" evidence="9">
    <location>
        <begin position="6"/>
        <end position="27"/>
    </location>
</feature>
<organism evidence="10 11">
    <name type="scientific">Zooshikella harenae</name>
    <dbReference type="NCBI Taxonomy" id="2827238"/>
    <lineage>
        <taxon>Bacteria</taxon>
        <taxon>Pseudomonadati</taxon>
        <taxon>Pseudomonadota</taxon>
        <taxon>Gammaproteobacteria</taxon>
        <taxon>Oceanospirillales</taxon>
        <taxon>Zooshikellaceae</taxon>
        <taxon>Zooshikella</taxon>
    </lineage>
</organism>
<keyword evidence="2" id="KW-0813">Transport</keyword>
<sequence length="139" mass="14416">MTSFTPISSLIGGIAIGLSAFLLLWLNGRIAGISGIVNGAVKFKQSDLSWRWLFILGMVLGAFLASKLGFSLPTDLSLSWVAVLSGGFLVGIGTQLGSGCTSGHGICGIGRGSVRSIIATLLFMVTAGLVVFVSRHVFL</sequence>
<feature type="transmembrane region" description="Helical" evidence="9">
    <location>
        <begin position="48"/>
        <end position="66"/>
    </location>
</feature>
<keyword evidence="7 9" id="KW-0472">Membrane</keyword>
<keyword evidence="6 9" id="KW-1133">Transmembrane helix</keyword>
<comment type="subcellular location">
    <subcellularLocation>
        <location evidence="1">Cell inner membrane</location>
        <topology evidence="1">Multi-pass membrane protein</topology>
    </subcellularLocation>
</comment>
<protein>
    <submittedName>
        <fullName evidence="10">YeeE/YedE family protein</fullName>
    </submittedName>
</protein>
<gene>
    <name evidence="10" type="ORF">KCG35_16560</name>
</gene>
<evidence type="ECO:0000256" key="1">
    <source>
        <dbReference type="ARBA" id="ARBA00004429"/>
    </source>
</evidence>
<dbReference type="Pfam" id="PF04143">
    <property type="entry name" value="Sulf_transp"/>
    <property type="match status" value="1"/>
</dbReference>
<name>A0ABS5ZF39_9GAMM</name>
<keyword evidence="11" id="KW-1185">Reference proteome</keyword>
<keyword evidence="4" id="KW-0997">Cell inner membrane</keyword>
<evidence type="ECO:0000313" key="11">
    <source>
        <dbReference type="Proteomes" id="UP000690515"/>
    </source>
</evidence>
<comment type="caution">
    <text evidence="10">The sequence shown here is derived from an EMBL/GenBank/DDBJ whole genome shotgun (WGS) entry which is preliminary data.</text>
</comment>
<feature type="transmembrane region" description="Helical" evidence="9">
    <location>
        <begin position="78"/>
        <end position="96"/>
    </location>
</feature>